<name>A0ABV2J9C8_9FIRM</name>
<evidence type="ECO:0000256" key="3">
    <source>
        <dbReference type="ARBA" id="ARBA00022989"/>
    </source>
</evidence>
<dbReference type="Proteomes" id="UP001549162">
    <property type="component" value="Unassembled WGS sequence"/>
</dbReference>
<keyword evidence="7" id="KW-1185">Reference proteome</keyword>
<evidence type="ECO:0000313" key="6">
    <source>
        <dbReference type="EMBL" id="MET3617395.1"/>
    </source>
</evidence>
<evidence type="ECO:0000256" key="1">
    <source>
        <dbReference type="ARBA" id="ARBA00004127"/>
    </source>
</evidence>
<evidence type="ECO:0000256" key="2">
    <source>
        <dbReference type="ARBA" id="ARBA00022692"/>
    </source>
</evidence>
<keyword evidence="3" id="KW-1133">Transmembrane helix</keyword>
<dbReference type="EMBL" id="JBEPMA010000004">
    <property type="protein sequence ID" value="MET3617395.1"/>
    <property type="molecule type" value="Genomic_DNA"/>
</dbReference>
<feature type="domain" description="DUF1232" evidence="5">
    <location>
        <begin position="73"/>
        <end position="107"/>
    </location>
</feature>
<dbReference type="InterPro" id="IPR010652">
    <property type="entry name" value="DUF1232"/>
</dbReference>
<accession>A0ABV2J9C8</accession>
<evidence type="ECO:0000313" key="7">
    <source>
        <dbReference type="Proteomes" id="UP001549162"/>
    </source>
</evidence>
<dbReference type="RefSeq" id="WP_354367801.1">
    <property type="nucleotide sequence ID" value="NZ_JBEPMA010000004.1"/>
</dbReference>
<reference evidence="6 7" key="1">
    <citation type="submission" date="2024-06" db="EMBL/GenBank/DDBJ databases">
        <title>Genomic Encyclopedia of Type Strains, Phase IV (KMG-IV): sequencing the most valuable type-strain genomes for metagenomic binning, comparative biology and taxonomic classification.</title>
        <authorList>
            <person name="Goeker M."/>
        </authorList>
    </citation>
    <scope>NUCLEOTIDE SEQUENCE [LARGE SCALE GENOMIC DNA]</scope>
    <source>
        <strain evidence="6 7">DSM 21460</strain>
    </source>
</reference>
<protein>
    <submittedName>
        <fullName evidence="6">Uncharacterized membrane protein YkvA (DUF1232 family)</fullName>
    </submittedName>
</protein>
<evidence type="ECO:0000256" key="4">
    <source>
        <dbReference type="ARBA" id="ARBA00023136"/>
    </source>
</evidence>
<proteinExistence type="predicted"/>
<organism evidence="6 7">
    <name type="scientific">Peptoniphilus olsenii</name>
    <dbReference type="NCBI Taxonomy" id="411570"/>
    <lineage>
        <taxon>Bacteria</taxon>
        <taxon>Bacillati</taxon>
        <taxon>Bacillota</taxon>
        <taxon>Tissierellia</taxon>
        <taxon>Tissierellales</taxon>
        <taxon>Peptoniphilaceae</taxon>
        <taxon>Peptoniphilus</taxon>
    </lineage>
</organism>
<dbReference type="Pfam" id="PF06803">
    <property type="entry name" value="DUF1232"/>
    <property type="match status" value="1"/>
</dbReference>
<keyword evidence="4" id="KW-0472">Membrane</keyword>
<comment type="caution">
    <text evidence="6">The sequence shown here is derived from an EMBL/GenBank/DDBJ whole genome shotgun (WGS) entry which is preliminary data.</text>
</comment>
<evidence type="ECO:0000259" key="5">
    <source>
        <dbReference type="Pfam" id="PF06803"/>
    </source>
</evidence>
<sequence>MKLNYKKIFKNARPLAKEVFKDKKKFNKVIDESMELTKDKNIFLEFTKELGILFSLSKDYLKGNYKNVKNKDILMVIAGLLYLLNPADIVPDFIVGIGFIDDLSVITYVFSKLKKILDDYEEWKNNYSNLSF</sequence>
<keyword evidence="2" id="KW-0812">Transmembrane</keyword>
<gene>
    <name evidence="6" type="ORF">ABID14_001024</name>
</gene>
<comment type="subcellular location">
    <subcellularLocation>
        <location evidence="1">Endomembrane system</location>
        <topology evidence="1">Multi-pass membrane protein</topology>
    </subcellularLocation>
</comment>